<comment type="caution">
    <text evidence="2">The sequence shown here is derived from an EMBL/GenBank/DDBJ whole genome shotgun (WGS) entry which is preliminary data.</text>
</comment>
<name>A0A4Y2H4P7_ARAVE</name>
<protein>
    <submittedName>
        <fullName evidence="2">Uncharacterized protein</fullName>
    </submittedName>
</protein>
<dbReference type="AlphaFoldDB" id="A0A4Y2H4P7"/>
<evidence type="ECO:0000313" key="2">
    <source>
        <dbReference type="EMBL" id="GBM59995.1"/>
    </source>
</evidence>
<organism evidence="2 3">
    <name type="scientific">Araneus ventricosus</name>
    <name type="common">Orbweaver spider</name>
    <name type="synonym">Epeira ventricosa</name>
    <dbReference type="NCBI Taxonomy" id="182803"/>
    <lineage>
        <taxon>Eukaryota</taxon>
        <taxon>Metazoa</taxon>
        <taxon>Ecdysozoa</taxon>
        <taxon>Arthropoda</taxon>
        <taxon>Chelicerata</taxon>
        <taxon>Arachnida</taxon>
        <taxon>Araneae</taxon>
        <taxon>Araneomorphae</taxon>
        <taxon>Entelegynae</taxon>
        <taxon>Araneoidea</taxon>
        <taxon>Araneidae</taxon>
        <taxon>Araneus</taxon>
    </lineage>
</organism>
<sequence>MCCRDDSTNPISGSSVRVRRRGAGSPSQGARPTLQGEGHNDDPLKFSPDLYLFTSSVTSSTAGRARPALQGEERNDDPLKFSPDLYLFTSSVVSLTAGRARPALQGEERNDDPLRFSPDLYLSTSSVTSSTAGVGHDLLYKGRGVMMTLSNFPQIFIYLLVQWCAN</sequence>
<gene>
    <name evidence="2" type="ORF">AVEN_51820_1</name>
</gene>
<feature type="region of interest" description="Disordered" evidence="1">
    <location>
        <begin position="1"/>
        <end position="42"/>
    </location>
</feature>
<accession>A0A4Y2H4P7</accession>
<evidence type="ECO:0000313" key="3">
    <source>
        <dbReference type="Proteomes" id="UP000499080"/>
    </source>
</evidence>
<dbReference type="EMBL" id="BGPR01001710">
    <property type="protein sequence ID" value="GBM59995.1"/>
    <property type="molecule type" value="Genomic_DNA"/>
</dbReference>
<keyword evidence="3" id="KW-1185">Reference proteome</keyword>
<proteinExistence type="predicted"/>
<reference evidence="2 3" key="1">
    <citation type="journal article" date="2019" name="Sci. Rep.">
        <title>Orb-weaving spider Araneus ventricosus genome elucidates the spidroin gene catalogue.</title>
        <authorList>
            <person name="Kono N."/>
            <person name="Nakamura H."/>
            <person name="Ohtoshi R."/>
            <person name="Moran D.A.P."/>
            <person name="Shinohara A."/>
            <person name="Yoshida Y."/>
            <person name="Fujiwara M."/>
            <person name="Mori M."/>
            <person name="Tomita M."/>
            <person name="Arakawa K."/>
        </authorList>
    </citation>
    <scope>NUCLEOTIDE SEQUENCE [LARGE SCALE GENOMIC DNA]</scope>
</reference>
<dbReference type="Proteomes" id="UP000499080">
    <property type="component" value="Unassembled WGS sequence"/>
</dbReference>
<evidence type="ECO:0000256" key="1">
    <source>
        <dbReference type="SAM" id="MobiDB-lite"/>
    </source>
</evidence>